<protein>
    <submittedName>
        <fullName evidence="2">(pine wood nematode) hypothetical protein</fullName>
    </submittedName>
</protein>
<dbReference type="Proteomes" id="UP000659654">
    <property type="component" value="Unassembled WGS sequence"/>
</dbReference>
<reference evidence="5" key="1">
    <citation type="submission" date="2016-11" db="UniProtKB">
        <authorList>
            <consortium name="WormBaseParasite"/>
        </authorList>
    </citation>
    <scope>IDENTIFICATION</scope>
</reference>
<accession>A0A1I7S6Y2</accession>
<dbReference type="EMBL" id="CAJFDI010000001">
    <property type="protein sequence ID" value="CAD5207934.1"/>
    <property type="molecule type" value="Genomic_DNA"/>
</dbReference>
<name>A0A1I7S6Y2_BURXY</name>
<gene>
    <name evidence="2" type="ORF">BXYJ_LOCUS173</name>
</gene>
<dbReference type="WBParaSite" id="BXY_0877100.1">
    <property type="protein sequence ID" value="BXY_0877100.1"/>
    <property type="gene ID" value="BXY_0877100"/>
</dbReference>
<evidence type="ECO:0000313" key="2">
    <source>
        <dbReference type="EMBL" id="CAD5207934.1"/>
    </source>
</evidence>
<dbReference type="AlphaFoldDB" id="A0A1I7S6Y2"/>
<sequence>MQNAQSCLYKDQPFWKKSVCQQIVSTGVKVELEKWSTKRSRGRCCHAADTKVSSSQFVAKYKSHCAMSPSEEPMAIGSGAKMAKKVKRPQSPREFFRNDRRLEEVRRLYVDLYNLLDRLYKAQTKAEKKHTLD</sequence>
<proteinExistence type="predicted"/>
<feature type="region of interest" description="Disordered" evidence="1">
    <location>
        <begin position="72"/>
        <end position="92"/>
    </location>
</feature>
<evidence type="ECO:0000313" key="4">
    <source>
        <dbReference type="Proteomes" id="UP000659654"/>
    </source>
</evidence>
<evidence type="ECO:0000313" key="5">
    <source>
        <dbReference type="WBParaSite" id="BXY_0877100.1"/>
    </source>
</evidence>
<reference evidence="2" key="2">
    <citation type="submission" date="2020-09" db="EMBL/GenBank/DDBJ databases">
        <authorList>
            <person name="Kikuchi T."/>
        </authorList>
    </citation>
    <scope>NUCLEOTIDE SEQUENCE</scope>
    <source>
        <strain evidence="2">Ka4C1</strain>
    </source>
</reference>
<organism evidence="3 5">
    <name type="scientific">Bursaphelenchus xylophilus</name>
    <name type="common">Pinewood nematode worm</name>
    <name type="synonym">Aphelenchoides xylophilus</name>
    <dbReference type="NCBI Taxonomy" id="6326"/>
    <lineage>
        <taxon>Eukaryota</taxon>
        <taxon>Metazoa</taxon>
        <taxon>Ecdysozoa</taxon>
        <taxon>Nematoda</taxon>
        <taxon>Chromadorea</taxon>
        <taxon>Rhabditida</taxon>
        <taxon>Tylenchina</taxon>
        <taxon>Tylenchomorpha</taxon>
        <taxon>Aphelenchoidea</taxon>
        <taxon>Aphelenchoididae</taxon>
        <taxon>Bursaphelenchus</taxon>
    </lineage>
</organism>
<keyword evidence="4" id="KW-1185">Reference proteome</keyword>
<dbReference type="Proteomes" id="UP000095284">
    <property type="component" value="Unplaced"/>
</dbReference>
<evidence type="ECO:0000256" key="1">
    <source>
        <dbReference type="SAM" id="MobiDB-lite"/>
    </source>
</evidence>
<dbReference type="EMBL" id="CAJFCV020000001">
    <property type="protein sequence ID" value="CAG9079604.1"/>
    <property type="molecule type" value="Genomic_DNA"/>
</dbReference>
<evidence type="ECO:0000313" key="3">
    <source>
        <dbReference type="Proteomes" id="UP000095284"/>
    </source>
</evidence>
<dbReference type="Proteomes" id="UP000582659">
    <property type="component" value="Unassembled WGS sequence"/>
</dbReference>